<keyword evidence="1" id="KW-0472">Membrane</keyword>
<keyword evidence="3" id="KW-1185">Reference proteome</keyword>
<accession>A0ABQ2K7L6</accession>
<dbReference type="RefSeq" id="WP_189024546.1">
    <property type="nucleotide sequence ID" value="NZ_BMNE01000001.1"/>
</dbReference>
<sequence length="129" mass="13768">MGLEVGAVIAAPEPIDPTITVKGTYILYGTVSRLLEGLFLVAFAVAAARLLPRWCIVTSWLLAGVNFAFVPSLFFGNTPANFYAANGWGTTATVGGLTMLWLFAIGTGLVRTAEQREPVQGPDRLAPQR</sequence>
<organism evidence="2 3">
    <name type="scientific">Nocardia rhizosphaerihabitans</name>
    <dbReference type="NCBI Taxonomy" id="1691570"/>
    <lineage>
        <taxon>Bacteria</taxon>
        <taxon>Bacillati</taxon>
        <taxon>Actinomycetota</taxon>
        <taxon>Actinomycetes</taxon>
        <taxon>Mycobacteriales</taxon>
        <taxon>Nocardiaceae</taxon>
        <taxon>Nocardia</taxon>
    </lineage>
</organism>
<keyword evidence="1" id="KW-1133">Transmembrane helix</keyword>
<comment type="caution">
    <text evidence="2">The sequence shown here is derived from an EMBL/GenBank/DDBJ whole genome shotgun (WGS) entry which is preliminary data.</text>
</comment>
<dbReference type="EMBL" id="BMNE01000001">
    <property type="protein sequence ID" value="GGN71652.1"/>
    <property type="molecule type" value="Genomic_DNA"/>
</dbReference>
<gene>
    <name evidence="2" type="ORF">GCM10011610_12160</name>
</gene>
<protein>
    <submittedName>
        <fullName evidence="2">Uncharacterized protein</fullName>
    </submittedName>
</protein>
<name>A0ABQ2K7L6_9NOCA</name>
<reference evidence="3" key="1">
    <citation type="journal article" date="2019" name="Int. J. Syst. Evol. Microbiol.">
        <title>The Global Catalogue of Microorganisms (GCM) 10K type strain sequencing project: providing services to taxonomists for standard genome sequencing and annotation.</title>
        <authorList>
            <consortium name="The Broad Institute Genomics Platform"/>
            <consortium name="The Broad Institute Genome Sequencing Center for Infectious Disease"/>
            <person name="Wu L."/>
            <person name="Ma J."/>
        </authorList>
    </citation>
    <scope>NUCLEOTIDE SEQUENCE [LARGE SCALE GENOMIC DNA]</scope>
    <source>
        <strain evidence="3">CGMCC 4.7329</strain>
    </source>
</reference>
<evidence type="ECO:0000313" key="2">
    <source>
        <dbReference type="EMBL" id="GGN71652.1"/>
    </source>
</evidence>
<evidence type="ECO:0000256" key="1">
    <source>
        <dbReference type="SAM" id="Phobius"/>
    </source>
</evidence>
<feature type="transmembrane region" description="Helical" evidence="1">
    <location>
        <begin position="25"/>
        <end position="47"/>
    </location>
</feature>
<evidence type="ECO:0000313" key="3">
    <source>
        <dbReference type="Proteomes" id="UP000658127"/>
    </source>
</evidence>
<keyword evidence="1" id="KW-0812">Transmembrane</keyword>
<feature type="transmembrane region" description="Helical" evidence="1">
    <location>
        <begin position="54"/>
        <end position="75"/>
    </location>
</feature>
<feature type="transmembrane region" description="Helical" evidence="1">
    <location>
        <begin position="87"/>
        <end position="110"/>
    </location>
</feature>
<proteinExistence type="predicted"/>
<dbReference type="Proteomes" id="UP000658127">
    <property type="component" value="Unassembled WGS sequence"/>
</dbReference>